<evidence type="ECO:0000256" key="9">
    <source>
        <dbReference type="ARBA" id="ARBA00023002"/>
    </source>
</evidence>
<evidence type="ECO:0000256" key="10">
    <source>
        <dbReference type="ARBA" id="ARBA00023004"/>
    </source>
</evidence>
<dbReference type="InterPro" id="IPR004489">
    <property type="entry name" value="Succ_DH/fum_Rdtase_Fe-S"/>
</dbReference>
<evidence type="ECO:0000256" key="4">
    <source>
        <dbReference type="ARBA" id="ARBA00004788"/>
    </source>
</evidence>
<evidence type="ECO:0000256" key="2">
    <source>
        <dbReference type="ARBA" id="ARBA00001966"/>
    </source>
</evidence>
<evidence type="ECO:0000313" key="14">
    <source>
        <dbReference type="EMBL" id="GIX66122.1"/>
    </source>
</evidence>
<dbReference type="PANTHER" id="PTHR11921:SF29">
    <property type="entry name" value="SUCCINATE DEHYDROGENASE [UBIQUINONE] IRON-SULFUR SUBUNIT, MITOCHONDRIAL"/>
    <property type="match status" value="1"/>
</dbReference>
<reference evidence="14 15" key="1">
    <citation type="submission" date="2021-06" db="EMBL/GenBank/DDBJ databases">
        <title>Genome sequence of Babesia caballi.</title>
        <authorList>
            <person name="Yamagishi J."/>
            <person name="Kidaka T."/>
            <person name="Ochi A."/>
        </authorList>
    </citation>
    <scope>NUCLEOTIDE SEQUENCE [LARGE SCALE GENOMIC DNA]</scope>
    <source>
        <strain evidence="14">USDA-D6B2</strain>
    </source>
</reference>
<proteinExistence type="inferred from homology"/>
<dbReference type="PROSITE" id="PS00197">
    <property type="entry name" value="2FE2S_FER_1"/>
    <property type="match status" value="1"/>
</dbReference>
<dbReference type="Gene3D" id="3.10.20.30">
    <property type="match status" value="1"/>
</dbReference>
<dbReference type="InterPro" id="IPR025192">
    <property type="entry name" value="Succ_DH/fum_Rdtase_N"/>
</dbReference>
<dbReference type="AlphaFoldDB" id="A0AAV4M236"/>
<comment type="similarity">
    <text evidence="5">Belongs to the succinate dehydrogenase/fumarate reductase iron-sulfur protein family.</text>
</comment>
<keyword evidence="11" id="KW-0411">Iron-sulfur</keyword>
<accession>A0AAV4M236</accession>
<dbReference type="SUPFAM" id="SSF46548">
    <property type="entry name" value="alpha-helical ferredoxin"/>
    <property type="match status" value="1"/>
</dbReference>
<dbReference type="Gene3D" id="1.10.1060.10">
    <property type="entry name" value="Alpha-helical ferredoxin"/>
    <property type="match status" value="1"/>
</dbReference>
<dbReference type="InterPro" id="IPR050573">
    <property type="entry name" value="SDH/FRD_Iron-Sulfur"/>
</dbReference>
<evidence type="ECO:0000259" key="13">
    <source>
        <dbReference type="PROSITE" id="PS51085"/>
    </source>
</evidence>
<dbReference type="GO" id="GO:0051537">
    <property type="term" value="F:2 iron, 2 sulfur cluster binding"/>
    <property type="evidence" value="ECO:0007669"/>
    <property type="project" value="UniProtKB-KW"/>
</dbReference>
<dbReference type="GO" id="GO:0005743">
    <property type="term" value="C:mitochondrial inner membrane"/>
    <property type="evidence" value="ECO:0007669"/>
    <property type="project" value="UniProtKB-SubCell"/>
</dbReference>
<dbReference type="Proteomes" id="UP001497744">
    <property type="component" value="Unassembled WGS sequence"/>
</dbReference>
<dbReference type="GeneID" id="94197603"/>
<evidence type="ECO:0000256" key="12">
    <source>
        <dbReference type="ARBA" id="ARBA00034078"/>
    </source>
</evidence>
<evidence type="ECO:0000256" key="8">
    <source>
        <dbReference type="ARBA" id="ARBA00022723"/>
    </source>
</evidence>
<dbReference type="GO" id="GO:0051539">
    <property type="term" value="F:4 iron, 4 sulfur cluster binding"/>
    <property type="evidence" value="ECO:0007669"/>
    <property type="project" value="UniProtKB-KW"/>
</dbReference>
<dbReference type="InterPro" id="IPR012675">
    <property type="entry name" value="Beta-grasp_dom_sf"/>
</dbReference>
<comment type="subcellular location">
    <subcellularLocation>
        <location evidence="3">Mitochondrion inner membrane</location>
        <topology evidence="3">Peripheral membrane protein</topology>
        <orientation evidence="3">Matrix side</orientation>
    </subcellularLocation>
</comment>
<dbReference type="InterPro" id="IPR009051">
    <property type="entry name" value="Helical_ferredxn"/>
</dbReference>
<keyword evidence="7" id="KW-0001">2Fe-2S</keyword>
<keyword evidence="6" id="KW-0004">4Fe-4S</keyword>
<dbReference type="EMBL" id="BPLF01000006">
    <property type="protein sequence ID" value="GIX66122.1"/>
    <property type="molecule type" value="Genomic_DNA"/>
</dbReference>
<dbReference type="GO" id="GO:0009055">
    <property type="term" value="F:electron transfer activity"/>
    <property type="evidence" value="ECO:0007669"/>
    <property type="project" value="InterPro"/>
</dbReference>
<sequence>MTFSVFRYAPERGQRPRMQTYRVDTASCGPMILDALIKIKNEQDSTLTFRRSCREGICGSCAMNVNGENCLACLRSIDSCAQPGGSVEVQPLPGLFVLRDLVPDMTNFYEQYKTVQPWLKRKTPKVGDAEFLQSKEDRAKLDGMYEVGCSVAYRWIADSRDEYTVERMVDVNDTMKLYRCHGILNCSRACPKGLDPAGAIRKLKAEVEAASDDSRFALFRVQRAQAGRPWPRPSSRSATPSSCRATPLNFKPKQHIFYTSRGSSYPRVERLRDLLVDAARLHAVLLRDGAVVDGLALPLHPGALLALLPRAALLRDRRRLHVRQKVRVVAHDAARELHALRPQLVDGRVLGQRGAVGGARRRLAAHAGPLVVGRVEEVVGAEEVGGHVGDGAAAARGVEHLRGVGERRVLGLARRAVLGRLRVPAALVGGLHRLDVALDHLVDVDEDAPLLVHREQAGVEGEGAVVHERLRQNAEVVLDELQGRPALVGREPGEVDVQRARLRRRQVALQDAGLLQRGRSRRRRRRHLPDLGHDKVAQVPHARPRVAVVGHVAHPAAPLVVTAPEVAAPLLEAPRPPAPGLHRNRELVRRRRRRQLVEAVIVVLLPLVVHEVVDDVLVPVLLRSLALLQRLTQVDLVQAAQGVGGPLALAVVGGLVVLQQRRAHPVLALGEQLVELLRVQVPRGAQLLLEDAPQVLRRLPDAVVGRVEEKGVEENLAEVALEGEGVRVLPQVQPLRDGVEVHRRVDHLGVVGHPVRHRVHRVPEPLVVVHVLDRLQHAVGRVLPAVLGELGQAPAQYRHRPVELQRPLLVAARGLPLH</sequence>
<dbReference type="RefSeq" id="XP_067718191.1">
    <property type="nucleotide sequence ID" value="XM_067862090.1"/>
</dbReference>
<evidence type="ECO:0000256" key="1">
    <source>
        <dbReference type="ARBA" id="ARBA00001927"/>
    </source>
</evidence>
<name>A0AAV4M236_BABCB</name>
<dbReference type="NCBIfam" id="TIGR00384">
    <property type="entry name" value="dhsB"/>
    <property type="match status" value="1"/>
</dbReference>
<gene>
    <name evidence="14" type="ORF">BcabD6B2_55580</name>
</gene>
<keyword evidence="8" id="KW-0479">Metal-binding</keyword>
<evidence type="ECO:0000256" key="7">
    <source>
        <dbReference type="ARBA" id="ARBA00022714"/>
    </source>
</evidence>
<dbReference type="Pfam" id="PF13085">
    <property type="entry name" value="Fer2_3"/>
    <property type="match status" value="1"/>
</dbReference>
<comment type="pathway">
    <text evidence="4">Carbohydrate metabolism; tricarboxylic acid cycle; fumarate from succinate (eukaryal route): step 1/1.</text>
</comment>
<dbReference type="GO" id="GO:0016491">
    <property type="term" value="F:oxidoreductase activity"/>
    <property type="evidence" value="ECO:0007669"/>
    <property type="project" value="UniProtKB-KW"/>
</dbReference>
<dbReference type="InterPro" id="IPR036010">
    <property type="entry name" value="2Fe-2S_ferredoxin-like_sf"/>
</dbReference>
<dbReference type="SUPFAM" id="SSF54292">
    <property type="entry name" value="2Fe-2S ferredoxin-like"/>
    <property type="match status" value="1"/>
</dbReference>
<dbReference type="InterPro" id="IPR006058">
    <property type="entry name" value="2Fe2S_fd_BS"/>
</dbReference>
<evidence type="ECO:0000256" key="5">
    <source>
        <dbReference type="ARBA" id="ARBA00009433"/>
    </source>
</evidence>
<keyword evidence="10" id="KW-0408">Iron</keyword>
<dbReference type="PROSITE" id="PS51085">
    <property type="entry name" value="2FE2S_FER_2"/>
    <property type="match status" value="1"/>
</dbReference>
<evidence type="ECO:0000256" key="11">
    <source>
        <dbReference type="ARBA" id="ARBA00023014"/>
    </source>
</evidence>
<feature type="domain" description="2Fe-2S ferredoxin-type" evidence="13">
    <location>
        <begin position="1"/>
        <end position="93"/>
    </location>
</feature>
<protein>
    <submittedName>
        <fullName evidence="14">Iron-sulfur subunit of succinate dehydrogenase</fullName>
    </submittedName>
</protein>
<comment type="caution">
    <text evidence="14">The sequence shown here is derived from an EMBL/GenBank/DDBJ whole genome shotgun (WGS) entry which is preliminary data.</text>
</comment>
<keyword evidence="15" id="KW-1185">Reference proteome</keyword>
<evidence type="ECO:0000256" key="3">
    <source>
        <dbReference type="ARBA" id="ARBA00004443"/>
    </source>
</evidence>
<comment type="cofactor">
    <cofactor evidence="1">
        <name>[3Fe-4S] cluster</name>
        <dbReference type="ChEBI" id="CHEBI:21137"/>
    </cofactor>
</comment>
<organism evidence="14 15">
    <name type="scientific">Babesia caballi</name>
    <dbReference type="NCBI Taxonomy" id="5871"/>
    <lineage>
        <taxon>Eukaryota</taxon>
        <taxon>Sar</taxon>
        <taxon>Alveolata</taxon>
        <taxon>Apicomplexa</taxon>
        <taxon>Aconoidasida</taxon>
        <taxon>Piroplasmida</taxon>
        <taxon>Babesiidae</taxon>
        <taxon>Babesia</taxon>
    </lineage>
</organism>
<dbReference type="GO" id="GO:0022904">
    <property type="term" value="P:respiratory electron transport chain"/>
    <property type="evidence" value="ECO:0007669"/>
    <property type="project" value="TreeGrafter"/>
</dbReference>
<dbReference type="GO" id="GO:0046872">
    <property type="term" value="F:metal ion binding"/>
    <property type="evidence" value="ECO:0007669"/>
    <property type="project" value="UniProtKB-KW"/>
</dbReference>
<evidence type="ECO:0000313" key="15">
    <source>
        <dbReference type="Proteomes" id="UP001497744"/>
    </source>
</evidence>
<keyword evidence="9" id="KW-0560">Oxidoreductase</keyword>
<dbReference type="GO" id="GO:0006099">
    <property type="term" value="P:tricarboxylic acid cycle"/>
    <property type="evidence" value="ECO:0007669"/>
    <property type="project" value="InterPro"/>
</dbReference>
<comment type="cofactor">
    <cofactor evidence="12">
        <name>[2Fe-2S] cluster</name>
        <dbReference type="ChEBI" id="CHEBI:190135"/>
    </cofactor>
</comment>
<comment type="cofactor">
    <cofactor evidence="2">
        <name>[4Fe-4S] cluster</name>
        <dbReference type="ChEBI" id="CHEBI:49883"/>
    </cofactor>
</comment>
<dbReference type="PANTHER" id="PTHR11921">
    <property type="entry name" value="SUCCINATE DEHYDROGENASE IRON-SULFUR PROTEIN"/>
    <property type="match status" value="1"/>
</dbReference>
<dbReference type="InterPro" id="IPR001041">
    <property type="entry name" value="2Fe-2S_ferredoxin-type"/>
</dbReference>
<evidence type="ECO:0000256" key="6">
    <source>
        <dbReference type="ARBA" id="ARBA00022485"/>
    </source>
</evidence>